<reference evidence="4 5" key="1">
    <citation type="submission" date="2022-01" db="EMBL/GenBank/DDBJ databases">
        <authorList>
            <person name="Xiong W."/>
            <person name="Schranz E."/>
        </authorList>
    </citation>
    <scope>NUCLEOTIDE SEQUENCE [LARGE SCALE GENOMIC DNA]</scope>
</reference>
<sequence>MPLARVLGDMLLLPNGHVLNINGASAGSAGWELGRNPVLNPVVYRPENPLGSRFQVQNPSNKPRMYHSTAVLLRDGRVLVGGSNPHDKYAFTDVLYPTELSLETFAPSYLDPSSSILRPNIISPKPKAKMHYGEQIIIKFTITGHVNLSLISVTMIAPSFNTHSFSMNQRLLVLDGGNSTKAVVGRSYYTVEVTAPPSGNIAPAGDYLLFVVHNEVPSPGIWVRIQ</sequence>
<dbReference type="Pfam" id="PF07250">
    <property type="entry name" value="Glyoxal_oxid_N"/>
    <property type="match status" value="1"/>
</dbReference>
<dbReference type="InterPro" id="IPR009880">
    <property type="entry name" value="Glyoxal_oxidase_N"/>
</dbReference>
<evidence type="ECO:0000256" key="1">
    <source>
        <dbReference type="ARBA" id="ARBA00022729"/>
    </source>
</evidence>
<dbReference type="InterPro" id="IPR037293">
    <property type="entry name" value="Gal_Oxidase_central_sf"/>
</dbReference>
<dbReference type="AlphaFoldDB" id="A0AAU9M9Y2"/>
<evidence type="ECO:0000313" key="5">
    <source>
        <dbReference type="Proteomes" id="UP001157418"/>
    </source>
</evidence>
<accession>A0AAU9M9Y2</accession>
<dbReference type="Gene3D" id="2.130.10.80">
    <property type="entry name" value="Galactose oxidase/kelch, beta-propeller"/>
    <property type="match status" value="1"/>
</dbReference>
<gene>
    <name evidence="4" type="ORF">LVIROSA_LOCUS9665</name>
</gene>
<proteinExistence type="predicted"/>
<dbReference type="CDD" id="cd02851">
    <property type="entry name" value="E_set_GO_C"/>
    <property type="match status" value="1"/>
</dbReference>
<dbReference type="Proteomes" id="UP001157418">
    <property type="component" value="Unassembled WGS sequence"/>
</dbReference>
<comment type="caution">
    <text evidence="4">The sequence shown here is derived from an EMBL/GenBank/DDBJ whole genome shotgun (WGS) entry which is preliminary data.</text>
</comment>
<dbReference type="InterPro" id="IPR011043">
    <property type="entry name" value="Gal_Oxase/kelch_b-propeller"/>
</dbReference>
<dbReference type="Gene3D" id="2.60.40.10">
    <property type="entry name" value="Immunoglobulins"/>
    <property type="match status" value="1"/>
</dbReference>
<evidence type="ECO:0008006" key="6">
    <source>
        <dbReference type="Google" id="ProtNLM"/>
    </source>
</evidence>
<feature type="domain" description="Glyoxal oxidase N-terminal" evidence="2">
    <location>
        <begin position="1"/>
        <end position="109"/>
    </location>
</feature>
<dbReference type="PANTHER" id="PTHR32208">
    <property type="entry name" value="SECRETED PROTEIN-RELATED"/>
    <property type="match status" value="1"/>
</dbReference>
<dbReference type="SUPFAM" id="SSF50965">
    <property type="entry name" value="Galactose oxidase, central domain"/>
    <property type="match status" value="1"/>
</dbReference>
<dbReference type="InterPro" id="IPR013783">
    <property type="entry name" value="Ig-like_fold"/>
</dbReference>
<dbReference type="PANTHER" id="PTHR32208:SF82">
    <property type="entry name" value="GALACTOSE OXIDASE"/>
    <property type="match status" value="1"/>
</dbReference>
<evidence type="ECO:0000313" key="4">
    <source>
        <dbReference type="EMBL" id="CAH1422326.1"/>
    </source>
</evidence>
<name>A0AAU9M9Y2_9ASTR</name>
<keyword evidence="1" id="KW-0732">Signal</keyword>
<keyword evidence="5" id="KW-1185">Reference proteome</keyword>
<dbReference type="Pfam" id="PF09118">
    <property type="entry name" value="GO-like_E_set"/>
    <property type="match status" value="1"/>
</dbReference>
<dbReference type="SUPFAM" id="SSF81296">
    <property type="entry name" value="E set domains"/>
    <property type="match status" value="1"/>
</dbReference>
<dbReference type="EMBL" id="CAKMRJ010001112">
    <property type="protein sequence ID" value="CAH1422326.1"/>
    <property type="molecule type" value="Genomic_DNA"/>
</dbReference>
<dbReference type="InterPro" id="IPR015202">
    <property type="entry name" value="GO-like_E_set"/>
</dbReference>
<feature type="domain" description="Galactose oxidase-like Early set" evidence="3">
    <location>
        <begin position="118"/>
        <end position="225"/>
    </location>
</feature>
<protein>
    <recommendedName>
        <fullName evidence="6">Galactose oxidase-like Early set domain-containing protein</fullName>
    </recommendedName>
</protein>
<evidence type="ECO:0000259" key="3">
    <source>
        <dbReference type="Pfam" id="PF09118"/>
    </source>
</evidence>
<organism evidence="4 5">
    <name type="scientific">Lactuca virosa</name>
    <dbReference type="NCBI Taxonomy" id="75947"/>
    <lineage>
        <taxon>Eukaryota</taxon>
        <taxon>Viridiplantae</taxon>
        <taxon>Streptophyta</taxon>
        <taxon>Embryophyta</taxon>
        <taxon>Tracheophyta</taxon>
        <taxon>Spermatophyta</taxon>
        <taxon>Magnoliopsida</taxon>
        <taxon>eudicotyledons</taxon>
        <taxon>Gunneridae</taxon>
        <taxon>Pentapetalae</taxon>
        <taxon>asterids</taxon>
        <taxon>campanulids</taxon>
        <taxon>Asterales</taxon>
        <taxon>Asteraceae</taxon>
        <taxon>Cichorioideae</taxon>
        <taxon>Cichorieae</taxon>
        <taxon>Lactucinae</taxon>
        <taxon>Lactuca</taxon>
    </lineage>
</organism>
<dbReference type="InterPro" id="IPR014756">
    <property type="entry name" value="Ig_E-set"/>
</dbReference>
<evidence type="ECO:0000259" key="2">
    <source>
        <dbReference type="Pfam" id="PF07250"/>
    </source>
</evidence>